<keyword evidence="3 9" id="KW-0547">Nucleotide-binding</keyword>
<gene>
    <name evidence="12" type="ORF">CLF_112143</name>
</gene>
<evidence type="ECO:0000259" key="11">
    <source>
        <dbReference type="PROSITE" id="PS50011"/>
    </source>
</evidence>
<evidence type="ECO:0000256" key="6">
    <source>
        <dbReference type="ARBA" id="ARBA00047899"/>
    </source>
</evidence>
<keyword evidence="4 12" id="KW-0418">Kinase</keyword>
<evidence type="ECO:0000256" key="5">
    <source>
        <dbReference type="ARBA" id="ARBA00022840"/>
    </source>
</evidence>
<dbReference type="SUPFAM" id="SSF56112">
    <property type="entry name" value="Protein kinase-like (PK-like)"/>
    <property type="match status" value="1"/>
</dbReference>
<reference evidence="12" key="1">
    <citation type="journal article" date="2011" name="Genome Biol.">
        <title>The draft genome of the carcinogenic human liver fluke Clonorchis sinensis.</title>
        <authorList>
            <person name="Wang X."/>
            <person name="Chen W."/>
            <person name="Huang Y."/>
            <person name="Sun J."/>
            <person name="Men J."/>
            <person name="Liu H."/>
            <person name="Luo F."/>
            <person name="Guo L."/>
            <person name="Lv X."/>
            <person name="Deng C."/>
            <person name="Zhou C."/>
            <person name="Fan Y."/>
            <person name="Li X."/>
            <person name="Huang L."/>
            <person name="Hu Y."/>
            <person name="Liang C."/>
            <person name="Hu X."/>
            <person name="Xu J."/>
            <person name="Yu X."/>
        </authorList>
    </citation>
    <scope>NUCLEOTIDE SEQUENCE [LARGE SCALE GENOMIC DNA]</scope>
    <source>
        <strain evidence="12">Henan</strain>
    </source>
</reference>
<comment type="catalytic activity">
    <reaction evidence="6">
        <text>L-threonyl-[protein] + ATP = O-phospho-L-threonyl-[protein] + ADP + H(+)</text>
        <dbReference type="Rhea" id="RHEA:46608"/>
        <dbReference type="Rhea" id="RHEA-COMP:11060"/>
        <dbReference type="Rhea" id="RHEA-COMP:11605"/>
        <dbReference type="ChEBI" id="CHEBI:15378"/>
        <dbReference type="ChEBI" id="CHEBI:30013"/>
        <dbReference type="ChEBI" id="CHEBI:30616"/>
        <dbReference type="ChEBI" id="CHEBI:61977"/>
        <dbReference type="ChEBI" id="CHEBI:456216"/>
        <dbReference type="EC" id="2.7.11.1"/>
    </reaction>
</comment>
<dbReference type="InterPro" id="IPR011009">
    <property type="entry name" value="Kinase-like_dom_sf"/>
</dbReference>
<dbReference type="Proteomes" id="UP000008909">
    <property type="component" value="Unassembled WGS sequence"/>
</dbReference>
<feature type="cross-link" description="Glycyl lysine isopeptide (Lys-Gly) (interchain with G-Cter in SUMO2)" evidence="10">
    <location>
        <position position="53"/>
    </location>
</feature>
<organism evidence="12 13">
    <name type="scientific">Clonorchis sinensis</name>
    <name type="common">Chinese liver fluke</name>
    <dbReference type="NCBI Taxonomy" id="79923"/>
    <lineage>
        <taxon>Eukaryota</taxon>
        <taxon>Metazoa</taxon>
        <taxon>Spiralia</taxon>
        <taxon>Lophotrochozoa</taxon>
        <taxon>Platyhelminthes</taxon>
        <taxon>Trematoda</taxon>
        <taxon>Digenea</taxon>
        <taxon>Opisthorchiida</taxon>
        <taxon>Opisthorchiata</taxon>
        <taxon>Opisthorchiidae</taxon>
        <taxon>Clonorchis</taxon>
    </lineage>
</organism>
<evidence type="ECO:0000313" key="13">
    <source>
        <dbReference type="Proteomes" id="UP000008909"/>
    </source>
</evidence>
<dbReference type="PANTHER" id="PTHR24350">
    <property type="entry name" value="SERINE/THREONINE-PROTEIN KINASE IAL-RELATED"/>
    <property type="match status" value="1"/>
</dbReference>
<dbReference type="Pfam" id="PF00069">
    <property type="entry name" value="Pkinase"/>
    <property type="match status" value="1"/>
</dbReference>
<keyword evidence="1" id="KW-0723">Serine/threonine-protein kinase</keyword>
<feature type="binding site" evidence="9">
    <location>
        <position position="69"/>
    </location>
    <ligand>
        <name>ATP</name>
        <dbReference type="ChEBI" id="CHEBI:30616"/>
    </ligand>
</feature>
<keyword evidence="13" id="KW-1185">Reference proteome</keyword>
<dbReference type="EMBL" id="DF143718">
    <property type="protein sequence ID" value="GAA54088.1"/>
    <property type="molecule type" value="Genomic_DNA"/>
</dbReference>
<evidence type="ECO:0000256" key="7">
    <source>
        <dbReference type="ARBA" id="ARBA00048679"/>
    </source>
</evidence>
<feature type="domain" description="Protein kinase" evidence="11">
    <location>
        <begin position="1"/>
        <end position="179"/>
    </location>
</feature>
<dbReference type="AlphaFoldDB" id="G7YMA7"/>
<reference key="2">
    <citation type="submission" date="2011-10" db="EMBL/GenBank/DDBJ databases">
        <title>The genome and transcriptome sequence of Clonorchis sinensis provide insights into the carcinogenic liver fluke.</title>
        <authorList>
            <person name="Wang X."/>
            <person name="Huang Y."/>
            <person name="Chen W."/>
            <person name="Liu H."/>
            <person name="Guo L."/>
            <person name="Chen Y."/>
            <person name="Luo F."/>
            <person name="Zhou W."/>
            <person name="Sun J."/>
            <person name="Mao Q."/>
            <person name="Liang P."/>
            <person name="Zhou C."/>
            <person name="Tian Y."/>
            <person name="Men J."/>
            <person name="Lv X."/>
            <person name="Huang L."/>
            <person name="Zhou J."/>
            <person name="Hu Y."/>
            <person name="Li R."/>
            <person name="Zhang F."/>
            <person name="Lei H."/>
            <person name="Li X."/>
            <person name="Hu X."/>
            <person name="Liang C."/>
            <person name="Xu J."/>
            <person name="Wu Z."/>
            <person name="Yu X."/>
        </authorList>
    </citation>
    <scope>NUCLEOTIDE SEQUENCE</scope>
    <source>
        <strain>Henan</strain>
    </source>
</reference>
<proteinExistence type="predicted"/>
<dbReference type="InterPro" id="IPR008271">
    <property type="entry name" value="Ser/Thr_kinase_AS"/>
</dbReference>
<evidence type="ECO:0000256" key="2">
    <source>
        <dbReference type="ARBA" id="ARBA00022679"/>
    </source>
</evidence>
<accession>G7YMA7</accession>
<evidence type="ECO:0000256" key="3">
    <source>
        <dbReference type="ARBA" id="ARBA00022741"/>
    </source>
</evidence>
<feature type="active site" description="Proton acceptor" evidence="8">
    <location>
        <position position="51"/>
    </location>
</feature>
<dbReference type="PROSITE" id="PS00108">
    <property type="entry name" value="PROTEIN_KINASE_ST"/>
    <property type="match status" value="1"/>
</dbReference>
<sequence length="526" mass="58966">MTKVLLQILILMEPPSNRASVAEYLVMLREYLYQLSSAIAYCHQNDVIHRDIKPDNILLGSRGETKIADFGSAVHRPASRRTAPFGTLDYLAPEVIDPESSYENSVDTWSLGVLTYEMLVGQVPFVGDTPQDVANQILSCEPRLPGEFDADAVDLISSMLQKRPELRISLTGIHSHPWMRQHAEFSLTRCTAALLDWESPNLGFLKVLQKTFTVKIWCAGESSDSRPANLLNLRVVLVKDCEMFRRSLIADNRVGRILNAIFIVVTVSAASEYRIRTISVKSRMLDEKHHKLNDFILPQTDWGLRSSVGSETEGAGMVVSSPSTDHALSGRTKKEGVLVISNADRTRFETHEEIGAIRAPGIANGHLKKLMLRSGILEHSVWRASWHDEWPTRGYGIYTSHRKGVPERNDYIRNRVRRMITYAFSQLSATFISGAPYVNNLGETVEIVWRIRIGHQWTEVIHGFIEGNSSLTRKVALFRNSLNGLVQLINSDDCNAYAHHSTVKLGGICTGYSADVVSHLEESSER</sequence>
<evidence type="ECO:0000256" key="8">
    <source>
        <dbReference type="PIRSR" id="PIRSR630616-1"/>
    </source>
</evidence>
<comment type="catalytic activity">
    <reaction evidence="7">
        <text>L-seryl-[protein] + ATP = O-phospho-L-seryl-[protein] + ADP + H(+)</text>
        <dbReference type="Rhea" id="RHEA:17989"/>
        <dbReference type="Rhea" id="RHEA-COMP:9863"/>
        <dbReference type="Rhea" id="RHEA-COMP:11604"/>
        <dbReference type="ChEBI" id="CHEBI:15378"/>
        <dbReference type="ChEBI" id="CHEBI:29999"/>
        <dbReference type="ChEBI" id="CHEBI:30616"/>
        <dbReference type="ChEBI" id="CHEBI:83421"/>
        <dbReference type="ChEBI" id="CHEBI:456216"/>
        <dbReference type="EC" id="2.7.11.1"/>
    </reaction>
</comment>
<evidence type="ECO:0000256" key="4">
    <source>
        <dbReference type="ARBA" id="ARBA00022777"/>
    </source>
</evidence>
<keyword evidence="2" id="KW-0808">Transferase</keyword>
<dbReference type="SMART" id="SM00220">
    <property type="entry name" value="S_TKc"/>
    <property type="match status" value="1"/>
</dbReference>
<evidence type="ECO:0000256" key="10">
    <source>
        <dbReference type="PIRSR" id="PIRSR630616-3"/>
    </source>
</evidence>
<dbReference type="InterPro" id="IPR000719">
    <property type="entry name" value="Prot_kinase_dom"/>
</dbReference>
<dbReference type="PROSITE" id="PS50011">
    <property type="entry name" value="PROTEIN_KINASE_DOM"/>
    <property type="match status" value="1"/>
</dbReference>
<dbReference type="GO" id="GO:0004674">
    <property type="term" value="F:protein serine/threonine kinase activity"/>
    <property type="evidence" value="ECO:0007669"/>
    <property type="project" value="UniProtKB-KW"/>
</dbReference>
<evidence type="ECO:0000256" key="9">
    <source>
        <dbReference type="PIRSR" id="PIRSR630616-2"/>
    </source>
</evidence>
<protein>
    <submittedName>
        <fullName evidence="12">Serine/threonine-protein kinase 6-A</fullName>
    </submittedName>
</protein>
<keyword evidence="5 9" id="KW-0067">ATP-binding</keyword>
<name>G7YMA7_CLOSI</name>
<evidence type="ECO:0000313" key="12">
    <source>
        <dbReference type="EMBL" id="GAA54088.1"/>
    </source>
</evidence>
<dbReference type="GO" id="GO:0005524">
    <property type="term" value="F:ATP binding"/>
    <property type="evidence" value="ECO:0007669"/>
    <property type="project" value="UniProtKB-KW"/>
</dbReference>
<evidence type="ECO:0000256" key="1">
    <source>
        <dbReference type="ARBA" id="ARBA00022527"/>
    </source>
</evidence>
<dbReference type="InterPro" id="IPR030616">
    <property type="entry name" value="Aur-like"/>
</dbReference>
<dbReference type="Gene3D" id="1.10.510.10">
    <property type="entry name" value="Transferase(Phosphotransferase) domain 1"/>
    <property type="match status" value="1"/>
</dbReference>